<keyword evidence="4" id="KW-1185">Reference proteome</keyword>
<sequence>MERDGMRASDDDRKKVVDRLERAHAEGRIDLVEFDQRVRDVWASRSYGELERLTKDLPAPAAAADVARKGDAAAVEPAVPSRGAFRSSLAAWAGVSLVNVGIWASVSVSSGHFVYPWWLWVAGPWGVALLVSYVAGRGRSRSEHPGASA</sequence>
<proteinExistence type="predicted"/>
<dbReference type="EMBL" id="FQVN01000001">
    <property type="protein sequence ID" value="SHE43253.1"/>
    <property type="molecule type" value="Genomic_DNA"/>
</dbReference>
<reference evidence="3 4" key="1">
    <citation type="submission" date="2016-11" db="EMBL/GenBank/DDBJ databases">
        <authorList>
            <person name="Jaros S."/>
            <person name="Januszkiewicz K."/>
            <person name="Wedrychowicz H."/>
        </authorList>
    </citation>
    <scope>NUCLEOTIDE SEQUENCE [LARGE SCALE GENOMIC DNA]</scope>
    <source>
        <strain evidence="3 4">DSM 44523</strain>
    </source>
</reference>
<evidence type="ECO:0000259" key="2">
    <source>
        <dbReference type="Pfam" id="PF08044"/>
    </source>
</evidence>
<dbReference type="PANTHER" id="PTHR40763:SF5">
    <property type="entry name" value="MEMBRANE PROTEIN"/>
    <property type="match status" value="1"/>
</dbReference>
<dbReference type="RefSeq" id="WP_073479317.1">
    <property type="nucleotide sequence ID" value="NZ_FQVN01000001.1"/>
</dbReference>
<dbReference type="InterPro" id="IPR012551">
    <property type="entry name" value="DUF1707_SHOCT-like"/>
</dbReference>
<dbReference type="Pfam" id="PF08044">
    <property type="entry name" value="DUF1707"/>
    <property type="match status" value="1"/>
</dbReference>
<dbReference type="STRING" id="2017.SAMN05444320_10169"/>
<protein>
    <recommendedName>
        <fullName evidence="2">DUF1707 domain-containing protein</fullName>
    </recommendedName>
</protein>
<gene>
    <name evidence="3" type="ORF">SAMN05444320_10169</name>
</gene>
<name>A0A1M4TFK8_STRHI</name>
<feature type="transmembrane region" description="Helical" evidence="1">
    <location>
        <begin position="89"/>
        <end position="111"/>
    </location>
</feature>
<keyword evidence="1" id="KW-1133">Transmembrane helix</keyword>
<keyword evidence="1" id="KW-0472">Membrane</keyword>
<evidence type="ECO:0000256" key="1">
    <source>
        <dbReference type="SAM" id="Phobius"/>
    </source>
</evidence>
<keyword evidence="1" id="KW-0812">Transmembrane</keyword>
<dbReference type="OrthoDB" id="3748531at2"/>
<feature type="domain" description="DUF1707" evidence="2">
    <location>
        <begin position="6"/>
        <end position="58"/>
    </location>
</feature>
<accession>A0A1M4TFK8</accession>
<evidence type="ECO:0000313" key="3">
    <source>
        <dbReference type="EMBL" id="SHE43253.1"/>
    </source>
</evidence>
<dbReference type="AlphaFoldDB" id="A0A1M4TFK8"/>
<dbReference type="PANTHER" id="PTHR40763">
    <property type="entry name" value="MEMBRANE PROTEIN-RELATED"/>
    <property type="match status" value="1"/>
</dbReference>
<feature type="transmembrane region" description="Helical" evidence="1">
    <location>
        <begin position="117"/>
        <end position="135"/>
    </location>
</feature>
<organism evidence="3 4">
    <name type="scientific">Streptoalloteichus hindustanus</name>
    <dbReference type="NCBI Taxonomy" id="2017"/>
    <lineage>
        <taxon>Bacteria</taxon>
        <taxon>Bacillati</taxon>
        <taxon>Actinomycetota</taxon>
        <taxon>Actinomycetes</taxon>
        <taxon>Pseudonocardiales</taxon>
        <taxon>Pseudonocardiaceae</taxon>
        <taxon>Streptoalloteichus</taxon>
    </lineage>
</organism>
<dbReference type="Proteomes" id="UP000184501">
    <property type="component" value="Unassembled WGS sequence"/>
</dbReference>
<evidence type="ECO:0000313" key="4">
    <source>
        <dbReference type="Proteomes" id="UP000184501"/>
    </source>
</evidence>